<keyword evidence="1 3" id="KW-0689">Ribosomal protein</keyword>
<organism evidence="4">
    <name type="scientific">Candidatus Mycoplasma haematominutum 'Birmingham 1'</name>
    <dbReference type="NCBI Taxonomy" id="1116213"/>
    <lineage>
        <taxon>Bacteria</taxon>
        <taxon>Bacillati</taxon>
        <taxon>Mycoplasmatota</taxon>
        <taxon>Mollicutes</taxon>
        <taxon>Mycoplasmataceae</taxon>
        <taxon>Mycoplasma</taxon>
    </lineage>
</organism>
<dbReference type="NCBIfam" id="TIGR00105">
    <property type="entry name" value="L31"/>
    <property type="match status" value="1"/>
</dbReference>
<proteinExistence type="inferred from homology"/>
<dbReference type="Pfam" id="PF01197">
    <property type="entry name" value="Ribosomal_L31"/>
    <property type="match status" value="1"/>
</dbReference>
<dbReference type="KEGG" id="mhb:MHM_05330"/>
<dbReference type="InterPro" id="IPR002150">
    <property type="entry name" value="Ribosomal_bL31"/>
</dbReference>
<reference evidence="4" key="1">
    <citation type="submission" date="2011-11" db="EMBL/GenBank/DDBJ databases">
        <title>Complete genome sequence of Candidatus Mycoplasma haemominutum.</title>
        <authorList>
            <person name="Barker E.N."/>
            <person name="Darby A.C."/>
            <person name="Helps C.R."/>
            <person name="Peters I.R."/>
            <person name="Hughes M.A."/>
            <person name="Radford A.D."/>
            <person name="Novacco M."/>
            <person name="Boretti F."/>
            <person name="Hofmann-Lehmann R."/>
            <person name="Tasker S."/>
        </authorList>
    </citation>
    <scope>NUCLEOTIDE SEQUENCE</scope>
    <source>
        <strain evidence="4">Birmingham 1</strain>
    </source>
</reference>
<keyword evidence="2 3" id="KW-0687">Ribonucleoprotein</keyword>
<dbReference type="PATRIC" id="fig|1116213.3.peg.580"/>
<dbReference type="GO" id="GO:0006412">
    <property type="term" value="P:translation"/>
    <property type="evidence" value="ECO:0007669"/>
    <property type="project" value="InterPro"/>
</dbReference>
<protein>
    <recommendedName>
        <fullName evidence="3">50S ribosomal protein L31</fullName>
    </recommendedName>
</protein>
<comment type="similarity">
    <text evidence="3">Belongs to the bacterial ribosomal protein bL31 family.</text>
</comment>
<dbReference type="EMBL" id="HE613254">
    <property type="protein sequence ID" value="CCE67051.1"/>
    <property type="molecule type" value="Genomic_DNA"/>
</dbReference>
<sequence>MKIDYFLVKLSLIDNLVKYVCNSCGTEYKLLSGDKSTKTVQLDICASCHPFYLGKLASESNLGPAEKLKDKFSSGRQNIK</sequence>
<dbReference type="SUPFAM" id="SSF143800">
    <property type="entry name" value="L28p-like"/>
    <property type="match status" value="1"/>
</dbReference>
<dbReference type="GO" id="GO:1990904">
    <property type="term" value="C:ribonucleoprotein complex"/>
    <property type="evidence" value="ECO:0007669"/>
    <property type="project" value="UniProtKB-KW"/>
</dbReference>
<dbReference type="AlphaFoldDB" id="G8C403"/>
<dbReference type="InterPro" id="IPR034704">
    <property type="entry name" value="Ribosomal_bL28/bL31-like_sf"/>
</dbReference>
<dbReference type="HOGENOM" id="CLU_114306_4_2_14"/>
<evidence type="ECO:0000256" key="3">
    <source>
        <dbReference type="RuleBase" id="RU000564"/>
    </source>
</evidence>
<dbReference type="InterPro" id="IPR042105">
    <property type="entry name" value="Ribosomal_bL31_sf"/>
</dbReference>
<evidence type="ECO:0000256" key="2">
    <source>
        <dbReference type="ARBA" id="ARBA00023274"/>
    </source>
</evidence>
<gene>
    <name evidence="4" type="primary">rpmE</name>
    <name evidence="4" type="ORF">MHM_05330</name>
</gene>
<name>G8C403_9MOLU</name>
<dbReference type="Gene3D" id="4.10.830.30">
    <property type="entry name" value="Ribosomal protein L31"/>
    <property type="match status" value="1"/>
</dbReference>
<dbReference type="GO" id="GO:0005840">
    <property type="term" value="C:ribosome"/>
    <property type="evidence" value="ECO:0007669"/>
    <property type="project" value="UniProtKB-KW"/>
</dbReference>
<evidence type="ECO:0000256" key="1">
    <source>
        <dbReference type="ARBA" id="ARBA00022980"/>
    </source>
</evidence>
<evidence type="ECO:0000313" key="4">
    <source>
        <dbReference type="EMBL" id="CCE67051.1"/>
    </source>
</evidence>
<reference evidence="4" key="2">
    <citation type="submission" date="2011-11" db="EMBL/GenBank/DDBJ databases">
        <authorList>
            <person name="Barker E."/>
        </authorList>
    </citation>
    <scope>NUCLEOTIDE SEQUENCE</scope>
    <source>
        <strain evidence="4">Birmingham 1</strain>
    </source>
</reference>
<accession>G8C403</accession>
<dbReference type="GO" id="GO:0003735">
    <property type="term" value="F:structural constituent of ribosome"/>
    <property type="evidence" value="ECO:0007669"/>
    <property type="project" value="InterPro"/>
</dbReference>